<dbReference type="AlphaFoldDB" id="A0A2S5IXH5"/>
<proteinExistence type="inferred from homology"/>
<sequence length="317" mass="35397">MHGRTIVNPNSSTKERPNRTRDTEWRRLLPGQRARLMVFDLATRSSMCVFETEDFVIEAPNWTPDGTGLVFNCDGLLYRTAPQEDSQPRVVFTGAVTDSNNDHVVSMDGRFLYVSSQDGHLYRVPLCGGEARRVTRPGDGLDARYLHGVSPDGGTLVHIGGRRRQDRMTFNIYAVRVEDGSTRQLTDSERPHDGVEYSPDGRWLYFNSERASAEPGHSQLFRMRPDGTGIEQLTFDERVNWFPHPAPDGGSLVYLSYPPGVQGHPANERVLLRVADPDGRNAWDAVEAFGGQGTLNVNSWAPDSRRFAYVTYPVAGG</sequence>
<evidence type="ECO:0000313" key="3">
    <source>
        <dbReference type="EMBL" id="PPB49292.1"/>
    </source>
</evidence>
<organism evidence="3 4">
    <name type="scientific">Arthrobacter pityocampae</name>
    <dbReference type="NCBI Taxonomy" id="547334"/>
    <lineage>
        <taxon>Bacteria</taxon>
        <taxon>Bacillati</taxon>
        <taxon>Actinomycetota</taxon>
        <taxon>Actinomycetes</taxon>
        <taxon>Micrococcales</taxon>
        <taxon>Micrococcaceae</taxon>
        <taxon>Arthrobacter</taxon>
    </lineage>
</organism>
<accession>A0A2S5IXH5</accession>
<dbReference type="Proteomes" id="UP000239297">
    <property type="component" value="Unassembled WGS sequence"/>
</dbReference>
<evidence type="ECO:0000256" key="1">
    <source>
        <dbReference type="ARBA" id="ARBA00009820"/>
    </source>
</evidence>
<dbReference type="EMBL" id="PRKW01000004">
    <property type="protein sequence ID" value="PPB49292.1"/>
    <property type="molecule type" value="Genomic_DNA"/>
</dbReference>
<dbReference type="Pfam" id="PF07676">
    <property type="entry name" value="PD40"/>
    <property type="match status" value="1"/>
</dbReference>
<evidence type="ECO:0000256" key="2">
    <source>
        <dbReference type="SAM" id="MobiDB-lite"/>
    </source>
</evidence>
<dbReference type="InterPro" id="IPR011042">
    <property type="entry name" value="6-blade_b-propeller_TolB-like"/>
</dbReference>
<protein>
    <submittedName>
        <fullName evidence="3">Biopolymer transporter Tol</fullName>
    </submittedName>
</protein>
<dbReference type="Gene3D" id="2.120.10.30">
    <property type="entry name" value="TolB, C-terminal domain"/>
    <property type="match status" value="1"/>
</dbReference>
<name>A0A2S5IXH5_9MICC</name>
<dbReference type="PANTHER" id="PTHR36842">
    <property type="entry name" value="PROTEIN TOLB HOMOLOG"/>
    <property type="match status" value="1"/>
</dbReference>
<dbReference type="InterPro" id="IPR011659">
    <property type="entry name" value="WD40"/>
</dbReference>
<reference evidence="3 4" key="1">
    <citation type="journal article" date="2014" name="Int. J. Syst. Evol. Microbiol.">
        <title>Arthrobacter pityocampae sp. nov., isolated from Thaumetopoea pityocampa (Lep., Thaumetopoeidae).</title>
        <authorList>
            <person name="Ince I.A."/>
            <person name="Demirbag Z."/>
            <person name="Kati H."/>
        </authorList>
    </citation>
    <scope>NUCLEOTIDE SEQUENCE [LARGE SCALE GENOMIC DNA]</scope>
    <source>
        <strain evidence="3 4">Tp2</strain>
    </source>
</reference>
<dbReference type="PANTHER" id="PTHR36842:SF1">
    <property type="entry name" value="PROTEIN TOLB"/>
    <property type="match status" value="1"/>
</dbReference>
<evidence type="ECO:0000313" key="4">
    <source>
        <dbReference type="Proteomes" id="UP000239297"/>
    </source>
</evidence>
<feature type="region of interest" description="Disordered" evidence="2">
    <location>
        <begin position="1"/>
        <end position="21"/>
    </location>
</feature>
<comment type="similarity">
    <text evidence="1">Belongs to the TolB family.</text>
</comment>
<dbReference type="SUPFAM" id="SSF82171">
    <property type="entry name" value="DPP6 N-terminal domain-like"/>
    <property type="match status" value="1"/>
</dbReference>
<keyword evidence="4" id="KW-1185">Reference proteome</keyword>
<gene>
    <name evidence="3" type="ORF">C4K88_11455</name>
</gene>
<dbReference type="OrthoDB" id="262125at2"/>
<comment type="caution">
    <text evidence="3">The sequence shown here is derived from an EMBL/GenBank/DDBJ whole genome shotgun (WGS) entry which is preliminary data.</text>
</comment>